<dbReference type="OrthoDB" id="6432805at2759"/>
<feature type="chain" id="PRO_5036470979" evidence="1">
    <location>
        <begin position="23"/>
        <end position="106"/>
    </location>
</feature>
<reference evidence="2" key="1">
    <citation type="submission" date="2020-08" db="EMBL/GenBank/DDBJ databases">
        <title>Multicomponent nature underlies the extraordinary mechanical properties of spider dragline silk.</title>
        <authorList>
            <person name="Kono N."/>
            <person name="Nakamura H."/>
            <person name="Mori M."/>
            <person name="Yoshida Y."/>
            <person name="Ohtoshi R."/>
            <person name="Malay A.D."/>
            <person name="Moran D.A.P."/>
            <person name="Tomita M."/>
            <person name="Numata K."/>
            <person name="Arakawa K."/>
        </authorList>
    </citation>
    <scope>NUCLEOTIDE SEQUENCE</scope>
</reference>
<evidence type="ECO:0000256" key="1">
    <source>
        <dbReference type="SAM" id="SignalP"/>
    </source>
</evidence>
<gene>
    <name evidence="2" type="primary">AVEN_115157_1</name>
    <name evidence="2" type="ORF">NPIL_526741</name>
</gene>
<dbReference type="EMBL" id="BMAW01000875">
    <property type="protein sequence ID" value="GFS71231.1"/>
    <property type="molecule type" value="Genomic_DNA"/>
</dbReference>
<keyword evidence="1" id="KW-0732">Signal</keyword>
<sequence length="106" mass="12169">MELKIVIGVLLCACNFLHKVLTYYTNGVRQHLNITFKHHWIGCDSLVHWPARKSDQSCLNFWGHKKSLMYDTPVELVEDLVARISLTVGEIRDAPGVFQNDRDSSK</sequence>
<comment type="caution">
    <text evidence="2">The sequence shown here is derived from an EMBL/GenBank/DDBJ whole genome shotgun (WGS) entry which is preliminary data.</text>
</comment>
<evidence type="ECO:0000313" key="3">
    <source>
        <dbReference type="Proteomes" id="UP000887013"/>
    </source>
</evidence>
<evidence type="ECO:0000313" key="2">
    <source>
        <dbReference type="EMBL" id="GFS71231.1"/>
    </source>
</evidence>
<dbReference type="AlphaFoldDB" id="A0A8X6MPL2"/>
<keyword evidence="3" id="KW-1185">Reference proteome</keyword>
<organism evidence="2 3">
    <name type="scientific">Nephila pilipes</name>
    <name type="common">Giant wood spider</name>
    <name type="synonym">Nephila maculata</name>
    <dbReference type="NCBI Taxonomy" id="299642"/>
    <lineage>
        <taxon>Eukaryota</taxon>
        <taxon>Metazoa</taxon>
        <taxon>Ecdysozoa</taxon>
        <taxon>Arthropoda</taxon>
        <taxon>Chelicerata</taxon>
        <taxon>Arachnida</taxon>
        <taxon>Araneae</taxon>
        <taxon>Araneomorphae</taxon>
        <taxon>Entelegynae</taxon>
        <taxon>Araneoidea</taxon>
        <taxon>Nephilidae</taxon>
        <taxon>Nephila</taxon>
    </lineage>
</organism>
<accession>A0A8X6MPL2</accession>
<name>A0A8X6MPL2_NEPPI</name>
<dbReference type="Proteomes" id="UP000887013">
    <property type="component" value="Unassembled WGS sequence"/>
</dbReference>
<feature type="signal peptide" evidence="1">
    <location>
        <begin position="1"/>
        <end position="22"/>
    </location>
</feature>
<proteinExistence type="predicted"/>
<protein>
    <submittedName>
        <fullName evidence="2">Uncharacterized protein</fullName>
    </submittedName>
</protein>